<dbReference type="Pfam" id="PF04551">
    <property type="entry name" value="GcpE"/>
    <property type="match status" value="1"/>
</dbReference>
<dbReference type="Gene3D" id="3.30.413.10">
    <property type="entry name" value="Sulfite Reductase Hemoprotein, domain 1"/>
    <property type="match status" value="1"/>
</dbReference>
<evidence type="ECO:0000256" key="6">
    <source>
        <dbReference type="ARBA" id="ARBA00023014"/>
    </source>
</evidence>
<keyword evidence="7" id="KW-0414">Isoprene biosynthesis</keyword>
<dbReference type="EMBL" id="BARU01032749">
    <property type="protein sequence ID" value="GAH74454.1"/>
    <property type="molecule type" value="Genomic_DNA"/>
</dbReference>
<evidence type="ECO:0008006" key="11">
    <source>
        <dbReference type="Google" id="ProtNLM"/>
    </source>
</evidence>
<protein>
    <recommendedName>
        <fullName evidence="11">4-hydroxy-3-methylbut-2-en-1-yl diphosphate synthase</fullName>
    </recommendedName>
</protein>
<dbReference type="GO" id="GO:0046429">
    <property type="term" value="F:4-hydroxy-3-methylbut-2-en-1-yl diphosphate synthase activity (ferredoxin)"/>
    <property type="evidence" value="ECO:0007669"/>
    <property type="project" value="InterPro"/>
</dbReference>
<sequence length="223" mass="24062">IGINSGSIDKKILKKNNGNIVNSMVESALENVRLLESLKFNNFKISAKASSVLDTINVYELVSNKVDYPLHLGVTEAGPRFRGSIKSSVGIGILLSKGIGDTIRVSLTGKSIDEVKAAYIILNSLGLRRVGVDIISCPTCGRTTDDLKQIVDEIEKLTADIKKNLKLAVMGCIVNGPGEAKDADLGIAFGKEKAAVFLKGRVIKRVDKNIASKELKKELERLV</sequence>
<evidence type="ECO:0000256" key="4">
    <source>
        <dbReference type="ARBA" id="ARBA00023002"/>
    </source>
</evidence>
<proteinExistence type="predicted"/>
<dbReference type="InterPro" id="IPR011005">
    <property type="entry name" value="Dihydropteroate_synth-like_sf"/>
</dbReference>
<dbReference type="InterPro" id="IPR004588">
    <property type="entry name" value="IspG_bac-typ"/>
</dbReference>
<feature type="non-terminal residue" evidence="10">
    <location>
        <position position="1"/>
    </location>
</feature>
<keyword evidence="2" id="KW-0004">4Fe-4S</keyword>
<dbReference type="AlphaFoldDB" id="X1J800"/>
<dbReference type="Gene3D" id="3.20.20.20">
    <property type="entry name" value="Dihydropteroate synthase-like"/>
    <property type="match status" value="1"/>
</dbReference>
<dbReference type="PANTHER" id="PTHR30454:SF0">
    <property type="entry name" value="4-HYDROXY-3-METHYLBUT-2-EN-1-YL DIPHOSPHATE SYNTHASE (FERREDOXIN), CHLOROPLASTIC"/>
    <property type="match status" value="1"/>
</dbReference>
<evidence type="ECO:0000256" key="2">
    <source>
        <dbReference type="ARBA" id="ARBA00022485"/>
    </source>
</evidence>
<comment type="caution">
    <text evidence="10">The sequence shown here is derived from an EMBL/GenBank/DDBJ whole genome shotgun (WGS) entry which is preliminary data.</text>
</comment>
<evidence type="ECO:0000256" key="3">
    <source>
        <dbReference type="ARBA" id="ARBA00022723"/>
    </source>
</evidence>
<dbReference type="GO" id="GO:0019288">
    <property type="term" value="P:isopentenyl diphosphate biosynthetic process, methylerythritol 4-phosphate pathway"/>
    <property type="evidence" value="ECO:0007669"/>
    <property type="project" value="TreeGrafter"/>
</dbReference>
<name>X1J800_9ZZZZ</name>
<comment type="cofactor">
    <cofactor evidence="1">
        <name>[4Fe-4S] cluster</name>
        <dbReference type="ChEBI" id="CHEBI:49883"/>
    </cofactor>
</comment>
<keyword evidence="6" id="KW-0411">Iron-sulfur</keyword>
<dbReference type="GO" id="GO:0051539">
    <property type="term" value="F:4 iron, 4 sulfur cluster binding"/>
    <property type="evidence" value="ECO:0007669"/>
    <property type="project" value="UniProtKB-KW"/>
</dbReference>
<evidence type="ECO:0000256" key="7">
    <source>
        <dbReference type="ARBA" id="ARBA00023229"/>
    </source>
</evidence>
<organism evidence="10">
    <name type="scientific">marine sediment metagenome</name>
    <dbReference type="NCBI Taxonomy" id="412755"/>
    <lineage>
        <taxon>unclassified sequences</taxon>
        <taxon>metagenomes</taxon>
        <taxon>ecological metagenomes</taxon>
    </lineage>
</organism>
<feature type="domain" description="IspG C-terminal" evidence="9">
    <location>
        <begin position="134"/>
        <end position="220"/>
    </location>
</feature>
<dbReference type="GO" id="GO:0016114">
    <property type="term" value="P:terpenoid biosynthetic process"/>
    <property type="evidence" value="ECO:0007669"/>
    <property type="project" value="InterPro"/>
</dbReference>
<evidence type="ECO:0000256" key="1">
    <source>
        <dbReference type="ARBA" id="ARBA00001966"/>
    </source>
</evidence>
<evidence type="ECO:0000259" key="8">
    <source>
        <dbReference type="Pfam" id="PF04551"/>
    </source>
</evidence>
<keyword evidence="4" id="KW-0560">Oxidoreductase</keyword>
<keyword evidence="5" id="KW-0408">Iron</keyword>
<accession>X1J800</accession>
<dbReference type="InterPro" id="IPR045854">
    <property type="entry name" value="NO2/SO3_Rdtase_4Fe4S_sf"/>
</dbReference>
<dbReference type="SUPFAM" id="SSF56014">
    <property type="entry name" value="Nitrite and sulphite reductase 4Fe-4S domain-like"/>
    <property type="match status" value="1"/>
</dbReference>
<dbReference type="InterPro" id="IPR058578">
    <property type="entry name" value="IspG_TIM"/>
</dbReference>
<evidence type="ECO:0000259" key="9">
    <source>
        <dbReference type="Pfam" id="PF26540"/>
    </source>
</evidence>
<dbReference type="PANTHER" id="PTHR30454">
    <property type="entry name" value="4-HYDROXY-3-METHYLBUT-2-EN-1-YL DIPHOSPHATE SYNTHASE"/>
    <property type="match status" value="1"/>
</dbReference>
<gene>
    <name evidence="10" type="ORF">S03H2_51606</name>
</gene>
<keyword evidence="3" id="KW-0479">Metal-binding</keyword>
<evidence type="ECO:0000313" key="10">
    <source>
        <dbReference type="EMBL" id="GAH74454.1"/>
    </source>
</evidence>
<evidence type="ECO:0000256" key="5">
    <source>
        <dbReference type="ARBA" id="ARBA00023004"/>
    </source>
</evidence>
<feature type="domain" description="IspG TIM-barrel" evidence="8">
    <location>
        <begin position="1"/>
        <end position="119"/>
    </location>
</feature>
<dbReference type="GO" id="GO:0046872">
    <property type="term" value="F:metal ion binding"/>
    <property type="evidence" value="ECO:0007669"/>
    <property type="project" value="UniProtKB-KW"/>
</dbReference>
<reference evidence="10" key="1">
    <citation type="journal article" date="2014" name="Front. Microbiol.">
        <title>High frequency of phylogenetically diverse reductive dehalogenase-homologous genes in deep subseafloor sedimentary metagenomes.</title>
        <authorList>
            <person name="Kawai M."/>
            <person name="Futagami T."/>
            <person name="Toyoda A."/>
            <person name="Takaki Y."/>
            <person name="Nishi S."/>
            <person name="Hori S."/>
            <person name="Arai W."/>
            <person name="Tsubouchi T."/>
            <person name="Morono Y."/>
            <person name="Uchiyama I."/>
            <person name="Ito T."/>
            <person name="Fujiyama A."/>
            <person name="Inagaki F."/>
            <person name="Takami H."/>
        </authorList>
    </citation>
    <scope>NUCLEOTIDE SEQUENCE</scope>
    <source>
        <strain evidence="10">Expedition CK06-06</strain>
    </source>
</reference>
<dbReference type="InterPro" id="IPR058579">
    <property type="entry name" value="IspG_C"/>
</dbReference>
<dbReference type="Pfam" id="PF26540">
    <property type="entry name" value="GcpE_C"/>
    <property type="match status" value="1"/>
</dbReference>